<dbReference type="RefSeq" id="WP_208429542.1">
    <property type="nucleotide sequence ID" value="NZ_JAEPRJ010000001.1"/>
</dbReference>
<keyword evidence="1" id="KW-1133">Transmembrane helix</keyword>
<proteinExistence type="predicted"/>
<accession>A0ABS1J1V2</accession>
<feature type="transmembrane region" description="Helical" evidence="1">
    <location>
        <begin position="236"/>
        <end position="260"/>
    </location>
</feature>
<keyword evidence="3" id="KW-1185">Reference proteome</keyword>
<gene>
    <name evidence="2" type="ORF">JJN12_09995</name>
</gene>
<feature type="transmembrane region" description="Helical" evidence="1">
    <location>
        <begin position="154"/>
        <end position="181"/>
    </location>
</feature>
<feature type="transmembrane region" description="Helical" evidence="1">
    <location>
        <begin position="100"/>
        <end position="122"/>
    </location>
</feature>
<feature type="transmembrane region" description="Helical" evidence="1">
    <location>
        <begin position="12"/>
        <end position="34"/>
    </location>
</feature>
<feature type="transmembrane region" description="Helical" evidence="1">
    <location>
        <begin position="54"/>
        <end position="79"/>
    </location>
</feature>
<keyword evidence="1" id="KW-0812">Transmembrane</keyword>
<dbReference type="EMBL" id="JAEPRJ010000001">
    <property type="protein sequence ID" value="MBK5898102.1"/>
    <property type="molecule type" value="Genomic_DNA"/>
</dbReference>
<dbReference type="Proteomes" id="UP000604730">
    <property type="component" value="Unassembled WGS sequence"/>
</dbReference>
<evidence type="ECO:0008006" key="4">
    <source>
        <dbReference type="Google" id="ProtNLM"/>
    </source>
</evidence>
<reference evidence="2 3" key="1">
    <citation type="submission" date="2021-01" db="EMBL/GenBank/DDBJ databases">
        <title>Isolation and description of Catonella massiliensis sp. nov., a novel Catonella species, isolated from a stable periodontitis subject.</title>
        <authorList>
            <person name="Antezack A."/>
            <person name="Boxberger M."/>
            <person name="La Scola B."/>
            <person name="Monnet-Corti V."/>
        </authorList>
    </citation>
    <scope>NUCLEOTIDE SEQUENCE [LARGE SCALE GENOMIC DNA]</scope>
    <source>
        <strain evidence="2 3">Marseille-Q4567</strain>
    </source>
</reference>
<organism evidence="2 3">
    <name type="scientific">Catonella massiliensis</name>
    <dbReference type="NCBI Taxonomy" id="2799636"/>
    <lineage>
        <taxon>Bacteria</taxon>
        <taxon>Bacillati</taxon>
        <taxon>Bacillota</taxon>
        <taxon>Clostridia</taxon>
        <taxon>Lachnospirales</taxon>
        <taxon>Lachnospiraceae</taxon>
        <taxon>Catonella</taxon>
    </lineage>
</organism>
<comment type="caution">
    <text evidence="2">The sequence shown here is derived from an EMBL/GenBank/DDBJ whole genome shotgun (WGS) entry which is preliminary data.</text>
</comment>
<sequence>MLGKLIKNEFRNIGRLLLLINIIILGMHLLSIVFESVYNSGVLSGTVFQTMFGAFGAIYIFSIIAVNIIIFIIFAVRFYRKVYSVEGYLTHTLPVKKSSIYIAILTSSSVGALITAVVSLVYPLTRIGNEFILANKVELSDLVHLFTMKNITGYTAFLLAVGAILSVISAFALIFLCISIGQNWKAHPILGSILAYWGITTALQIAGVIVLVSLANSELAQTIFGVDRLPGDVINALSYCGIAAEVIGIAIMSAGSVFVMKRKLDLQ</sequence>
<evidence type="ECO:0000256" key="1">
    <source>
        <dbReference type="SAM" id="Phobius"/>
    </source>
</evidence>
<feature type="transmembrane region" description="Helical" evidence="1">
    <location>
        <begin position="193"/>
        <end position="216"/>
    </location>
</feature>
<evidence type="ECO:0000313" key="2">
    <source>
        <dbReference type="EMBL" id="MBK5898102.1"/>
    </source>
</evidence>
<name>A0ABS1J1V2_9FIRM</name>
<keyword evidence="1" id="KW-0472">Membrane</keyword>
<evidence type="ECO:0000313" key="3">
    <source>
        <dbReference type="Proteomes" id="UP000604730"/>
    </source>
</evidence>
<protein>
    <recommendedName>
        <fullName evidence="4">ABC transporter permease</fullName>
    </recommendedName>
</protein>